<evidence type="ECO:0000313" key="1">
    <source>
        <dbReference type="EMBL" id="VDK89483.1"/>
    </source>
</evidence>
<gene>
    <name evidence="1" type="ORF">NOO_LOCUS8507</name>
</gene>
<dbReference type="STRING" id="42157.A0A182EK72"/>
<accession>A0A182EK72</accession>
<name>A0A182EK72_ONCOC</name>
<organism evidence="3">
    <name type="scientific">Onchocerca ochengi</name>
    <name type="common">Filarial nematode worm</name>
    <dbReference type="NCBI Taxonomy" id="42157"/>
    <lineage>
        <taxon>Eukaryota</taxon>
        <taxon>Metazoa</taxon>
        <taxon>Ecdysozoa</taxon>
        <taxon>Nematoda</taxon>
        <taxon>Chromadorea</taxon>
        <taxon>Rhabditida</taxon>
        <taxon>Spirurina</taxon>
        <taxon>Spiruromorpha</taxon>
        <taxon>Filarioidea</taxon>
        <taxon>Onchocercidae</taxon>
        <taxon>Onchocerca</taxon>
    </lineage>
</organism>
<dbReference type="Proteomes" id="UP000271087">
    <property type="component" value="Unassembled WGS sequence"/>
</dbReference>
<protein>
    <submittedName>
        <fullName evidence="3">C6 domain-containing protein</fullName>
    </submittedName>
</protein>
<evidence type="ECO:0000313" key="3">
    <source>
        <dbReference type="WBParaSite" id="nOo.2.0.1.t08507-RA"/>
    </source>
</evidence>
<dbReference type="OrthoDB" id="5876856at2759"/>
<evidence type="ECO:0000313" key="2">
    <source>
        <dbReference type="Proteomes" id="UP000271087"/>
    </source>
</evidence>
<reference evidence="1 2" key="2">
    <citation type="submission" date="2018-08" db="EMBL/GenBank/DDBJ databases">
        <authorList>
            <person name="Laetsch R D."/>
            <person name="Stevens L."/>
            <person name="Kumar S."/>
            <person name="Blaxter L. M."/>
        </authorList>
    </citation>
    <scope>NUCLEOTIDE SEQUENCE [LARGE SCALE GENOMIC DNA]</scope>
</reference>
<reference evidence="3" key="1">
    <citation type="submission" date="2016-06" db="UniProtKB">
        <authorList>
            <consortium name="WormBaseParasite"/>
        </authorList>
    </citation>
    <scope>IDENTIFICATION</scope>
</reference>
<keyword evidence="2" id="KW-1185">Reference proteome</keyword>
<dbReference type="WBParaSite" id="nOo.2.0.1.t08507-RA">
    <property type="protein sequence ID" value="nOo.2.0.1.t08507-RA"/>
    <property type="gene ID" value="nOo.2.0.1.g08507"/>
</dbReference>
<dbReference type="AlphaFoldDB" id="A0A182EK72"/>
<dbReference type="EMBL" id="UYRW01003583">
    <property type="protein sequence ID" value="VDK89483.1"/>
    <property type="molecule type" value="Genomic_DNA"/>
</dbReference>
<proteinExistence type="predicted"/>
<sequence>MFGMLTKERHQKIGDLRIRNNDDRYGKKKEKKTLVTAAPTNATTATALNARSIAAVIPTNIVTSATTVAATATLTTVAAAPAAVTAKSTTIAYVSDTEAATSTTAVDVKTTAAVNIFAIFATGNTITIPHADTSHSKITIIDVLTTAAVTYTTKNTAAAVFTTVAATLTTAAATLVTTTIAASVPKCCGPDVVPLDCCDIPTTAAVEPITATAVLTTSASNSITATASNIAAIIPITTVAIPATVTATSTTAAGLKTTAIAILTAATATRSTISTPHADASHSKITIVDILTTAAATFATRSTGSAIFTTAVATLTTTAATLATTTAVASTPDCCKLDVVSTLGCCDGPTTAAAESTTSASTLDCCGLDVVLILDCCTVRTTAATISTTAASTVDCCKMDVVPVLDCCNVPYTAAVEPATETAISATTTAKLDCCGDAALMLDCCDVSNIPTLPTTVMRPMIPLATTGSVMNSQFRHQFVSKNLNQRFIPQVYKMRTKRQIEICSGCNNVLPISGMQLKNGERNGYLAVVYGANPFGCRTADLICDSGFLVNQTAIVYANGVKNIPLAMSLTGKAQVTLTCDENVRWKAPNSIINIWNVTCIFRENNYVIVVDQPIPTTPVPTTVPPKPCSTCMNLITARVKNPALNEGEGKLAIEYTLNEFGCRVAKIICSSSDENVETIIYFNGMKNMPVISSKVGAATILLSCHENRRFRVDSSRANVENVTCLTRGPPLCAICENIKGILRKNLQVNEMNAPLRIEYSKQTDGCRAAFIVCGYEKPGAVARIYFNEETMLPFIADTSGEAQLELICGNNARWRAFESSINIASISCTVLDIQPIPTTTQPKPPPVTTIPTIVSFT</sequence>